<organism evidence="1 2">
    <name type="scientific">Meiothermus granaticius NBRC 107808</name>
    <dbReference type="NCBI Taxonomy" id="1227551"/>
    <lineage>
        <taxon>Bacteria</taxon>
        <taxon>Thermotogati</taxon>
        <taxon>Deinococcota</taxon>
        <taxon>Deinococci</taxon>
        <taxon>Thermales</taxon>
        <taxon>Thermaceae</taxon>
        <taxon>Meiothermus</taxon>
    </lineage>
</organism>
<keyword evidence="2" id="KW-1185">Reference proteome</keyword>
<accession>A0A399F7R3</accession>
<dbReference type="Proteomes" id="UP000266178">
    <property type="component" value="Unassembled WGS sequence"/>
</dbReference>
<dbReference type="SUPFAM" id="SSF51011">
    <property type="entry name" value="Glycosyl hydrolase domain"/>
    <property type="match status" value="1"/>
</dbReference>
<comment type="caution">
    <text evidence="1">The sequence shown here is derived from an EMBL/GenBank/DDBJ whole genome shotgun (WGS) entry which is preliminary data.</text>
</comment>
<sequence length="69" mass="7747">MEEGVAPDERVLVVLNNTRVPRELALPVSFSEGTHLIDALGYEEFTVRNGSVHFSRLEPLRGWVLLRSA</sequence>
<gene>
    <name evidence="1" type="ORF">Mgrana_02372</name>
</gene>
<protein>
    <recommendedName>
        <fullName evidence="3">Maltogenic Amylase C-terminal domain-containing protein</fullName>
    </recommendedName>
</protein>
<dbReference type="AlphaFoldDB" id="A0A399F7R3"/>
<evidence type="ECO:0000313" key="2">
    <source>
        <dbReference type="Proteomes" id="UP000266178"/>
    </source>
</evidence>
<dbReference type="InterPro" id="IPR013780">
    <property type="entry name" value="Glyco_hydro_b"/>
</dbReference>
<dbReference type="Gene3D" id="2.60.40.1180">
    <property type="entry name" value="Golgi alpha-mannosidase II"/>
    <property type="match status" value="1"/>
</dbReference>
<evidence type="ECO:0008006" key="3">
    <source>
        <dbReference type="Google" id="ProtNLM"/>
    </source>
</evidence>
<evidence type="ECO:0000313" key="1">
    <source>
        <dbReference type="EMBL" id="RIH91706.1"/>
    </source>
</evidence>
<name>A0A399F7R3_9DEIN</name>
<proteinExistence type="predicted"/>
<reference evidence="1 2" key="1">
    <citation type="submission" date="2018-08" db="EMBL/GenBank/DDBJ databases">
        <title>Meiothermus granaticius genome AF-68 sequencing project.</title>
        <authorList>
            <person name="Da Costa M.S."/>
            <person name="Albuquerque L."/>
            <person name="Raposo P."/>
            <person name="Froufe H.J.C."/>
            <person name="Barroso C.S."/>
            <person name="Egas C."/>
        </authorList>
    </citation>
    <scope>NUCLEOTIDE SEQUENCE [LARGE SCALE GENOMIC DNA]</scope>
    <source>
        <strain evidence="1 2">AF-68</strain>
    </source>
</reference>
<dbReference type="EMBL" id="QWLB01000034">
    <property type="protein sequence ID" value="RIH91706.1"/>
    <property type="molecule type" value="Genomic_DNA"/>
</dbReference>